<name>A0ABU1TD55_9SPHI</name>
<dbReference type="Proteomes" id="UP001247620">
    <property type="component" value="Unassembled WGS sequence"/>
</dbReference>
<keyword evidence="3" id="KW-0479">Metal-binding</keyword>
<dbReference type="CDD" id="cd07503">
    <property type="entry name" value="HAD_HisB-N"/>
    <property type="match status" value="1"/>
</dbReference>
<dbReference type="SUPFAM" id="SSF56784">
    <property type="entry name" value="HAD-like"/>
    <property type="match status" value="1"/>
</dbReference>
<evidence type="ECO:0000256" key="7">
    <source>
        <dbReference type="PIRNR" id="PIRNR004682"/>
    </source>
</evidence>
<keyword evidence="9" id="KW-1185">Reference proteome</keyword>
<organism evidence="8 9">
    <name type="scientific">Mucilaginibacter pocheonensis</name>
    <dbReference type="NCBI Taxonomy" id="398050"/>
    <lineage>
        <taxon>Bacteria</taxon>
        <taxon>Pseudomonadati</taxon>
        <taxon>Bacteroidota</taxon>
        <taxon>Sphingobacteriia</taxon>
        <taxon>Sphingobacteriales</taxon>
        <taxon>Sphingobacteriaceae</taxon>
        <taxon>Mucilaginibacter</taxon>
    </lineage>
</organism>
<protein>
    <recommendedName>
        <fullName evidence="6 7">D,D-heptose 1,7-bisphosphate phosphatase</fullName>
        <ecNumber evidence="7">3.1.3.-</ecNumber>
    </recommendedName>
</protein>
<keyword evidence="2 7" id="KW-0963">Cytoplasm</keyword>
<accession>A0ABU1TD55</accession>
<comment type="caution">
    <text evidence="8">The sequence shown here is derived from an EMBL/GenBank/DDBJ whole genome shotgun (WGS) entry which is preliminary data.</text>
</comment>
<dbReference type="EC" id="3.1.3.-" evidence="7"/>
<evidence type="ECO:0000256" key="3">
    <source>
        <dbReference type="ARBA" id="ARBA00022723"/>
    </source>
</evidence>
<evidence type="ECO:0000313" key="9">
    <source>
        <dbReference type="Proteomes" id="UP001247620"/>
    </source>
</evidence>
<keyword evidence="4 7" id="KW-0378">Hydrolase</keyword>
<dbReference type="PANTHER" id="PTHR42891:SF1">
    <property type="entry name" value="D-GLYCERO-BETA-D-MANNO-HEPTOSE-1,7-BISPHOSPHATE 7-PHOSPHATASE"/>
    <property type="match status" value="1"/>
</dbReference>
<dbReference type="Pfam" id="PF09419">
    <property type="entry name" value="PGP_phosphatase"/>
    <property type="match status" value="1"/>
</dbReference>
<dbReference type="Gene3D" id="3.40.50.1000">
    <property type="entry name" value="HAD superfamily/HAD-like"/>
    <property type="match status" value="1"/>
</dbReference>
<proteinExistence type="inferred from homology"/>
<dbReference type="InterPro" id="IPR027706">
    <property type="entry name" value="PGP_Pase"/>
</dbReference>
<dbReference type="RefSeq" id="WP_310096998.1">
    <property type="nucleotide sequence ID" value="NZ_JAVDUU010000003.1"/>
</dbReference>
<dbReference type="InterPro" id="IPR006549">
    <property type="entry name" value="HAD-SF_hydro_IIIA"/>
</dbReference>
<evidence type="ECO:0000256" key="5">
    <source>
        <dbReference type="ARBA" id="ARBA00023277"/>
    </source>
</evidence>
<reference evidence="8 9" key="1">
    <citation type="submission" date="2023-07" db="EMBL/GenBank/DDBJ databases">
        <title>Sorghum-associated microbial communities from plants grown in Nebraska, USA.</title>
        <authorList>
            <person name="Schachtman D."/>
        </authorList>
    </citation>
    <scope>NUCLEOTIDE SEQUENCE [LARGE SCALE GENOMIC DNA]</scope>
    <source>
        <strain evidence="8 9">3262</strain>
    </source>
</reference>
<evidence type="ECO:0000313" key="8">
    <source>
        <dbReference type="EMBL" id="MDR6943181.1"/>
    </source>
</evidence>
<gene>
    <name evidence="8" type="ORF">J2W55_003034</name>
</gene>
<dbReference type="PANTHER" id="PTHR42891">
    <property type="entry name" value="D-GLYCERO-BETA-D-MANNO-HEPTOSE-1,7-BISPHOSPHATE 7-PHOSPHATASE"/>
    <property type="match status" value="1"/>
</dbReference>
<dbReference type="InterPro" id="IPR006543">
    <property type="entry name" value="Histidinol-phos"/>
</dbReference>
<evidence type="ECO:0000256" key="4">
    <source>
        <dbReference type="ARBA" id="ARBA00022801"/>
    </source>
</evidence>
<sequence length="194" mass="21817">MKKAIFLDKDGTLIVDVAYNVNPEKVTLSKDCVRGLKRLQQHGYLLVIVSNQSGIAHGYFDKDKLSAVEHKIKMMLYAHDIILNGFYYCPHHPDGKVKPYAISCNCRKPQPGLLLKAAKDLAIDLQASWMIGDILNDVEAGNRAGCRSILIDNGNETEWIYNEMRQPAATIKNINMAADYIISTIKKDEQLVRL</sequence>
<dbReference type="InterPro" id="IPR023214">
    <property type="entry name" value="HAD_sf"/>
</dbReference>
<dbReference type="InterPro" id="IPR036412">
    <property type="entry name" value="HAD-like_sf"/>
</dbReference>
<keyword evidence="5 7" id="KW-0119">Carbohydrate metabolism</keyword>
<dbReference type="Pfam" id="PF13242">
    <property type="entry name" value="Hydrolase_like"/>
    <property type="match status" value="1"/>
</dbReference>
<dbReference type="EMBL" id="JAVDUU010000003">
    <property type="protein sequence ID" value="MDR6943181.1"/>
    <property type="molecule type" value="Genomic_DNA"/>
</dbReference>
<dbReference type="NCBIfam" id="TIGR01662">
    <property type="entry name" value="HAD-SF-IIIA"/>
    <property type="match status" value="1"/>
</dbReference>
<comment type="similarity">
    <text evidence="7">Belongs to the gmhB family.</text>
</comment>
<dbReference type="PIRSF" id="PIRSF004682">
    <property type="entry name" value="GmhB"/>
    <property type="match status" value="1"/>
</dbReference>
<comment type="subcellular location">
    <subcellularLocation>
        <location evidence="1 7">Cytoplasm</location>
    </subcellularLocation>
</comment>
<dbReference type="InterPro" id="IPR004446">
    <property type="entry name" value="Heptose_bisP_phosphatase"/>
</dbReference>
<evidence type="ECO:0000256" key="1">
    <source>
        <dbReference type="ARBA" id="ARBA00004496"/>
    </source>
</evidence>
<evidence type="ECO:0000256" key="6">
    <source>
        <dbReference type="ARBA" id="ARBA00031828"/>
    </source>
</evidence>
<evidence type="ECO:0000256" key="2">
    <source>
        <dbReference type="ARBA" id="ARBA00022490"/>
    </source>
</evidence>
<dbReference type="NCBIfam" id="TIGR01656">
    <property type="entry name" value="Histidinol-ppas"/>
    <property type="match status" value="1"/>
</dbReference>